<protein>
    <submittedName>
        <fullName evidence="1">Uncharacterized protein</fullName>
    </submittedName>
</protein>
<feature type="non-terminal residue" evidence="1">
    <location>
        <position position="1"/>
    </location>
</feature>
<evidence type="ECO:0000313" key="1">
    <source>
        <dbReference type="EMBL" id="HIR71342.1"/>
    </source>
</evidence>
<reference evidence="1" key="2">
    <citation type="journal article" date="2021" name="PeerJ">
        <title>Extensive microbial diversity within the chicken gut microbiome revealed by metagenomics and culture.</title>
        <authorList>
            <person name="Gilroy R."/>
            <person name="Ravi A."/>
            <person name="Getino M."/>
            <person name="Pursley I."/>
            <person name="Horton D.L."/>
            <person name="Alikhan N.F."/>
            <person name="Baker D."/>
            <person name="Gharbi K."/>
            <person name="Hall N."/>
            <person name="Watson M."/>
            <person name="Adriaenssens E.M."/>
            <person name="Foster-Nyarko E."/>
            <person name="Jarju S."/>
            <person name="Secka A."/>
            <person name="Antonio M."/>
            <person name="Oren A."/>
            <person name="Chaudhuri R.R."/>
            <person name="La Ragione R."/>
            <person name="Hildebrand F."/>
            <person name="Pallen M.J."/>
        </authorList>
    </citation>
    <scope>NUCLEOTIDE SEQUENCE</scope>
    <source>
        <strain evidence="1">ChiSjej5B23-6657</strain>
    </source>
</reference>
<name>A0A9D1JBD1_9FIRM</name>
<accession>A0A9D1JBD1</accession>
<evidence type="ECO:0000313" key="2">
    <source>
        <dbReference type="Proteomes" id="UP000823912"/>
    </source>
</evidence>
<proteinExistence type="predicted"/>
<comment type="caution">
    <text evidence="1">The sequence shown here is derived from an EMBL/GenBank/DDBJ whole genome shotgun (WGS) entry which is preliminary data.</text>
</comment>
<dbReference type="AlphaFoldDB" id="A0A9D1JBD1"/>
<reference evidence="1" key="1">
    <citation type="submission" date="2020-10" db="EMBL/GenBank/DDBJ databases">
        <authorList>
            <person name="Gilroy R."/>
        </authorList>
    </citation>
    <scope>NUCLEOTIDE SEQUENCE</scope>
    <source>
        <strain evidence="1">ChiSjej5B23-6657</strain>
    </source>
</reference>
<sequence>RTTEGNGLGLAIVSTYAKALGGSFDIFIDCDQFKARLLFGRGEAVKEETAEEKKNEACPDELAAEA</sequence>
<organism evidence="1 2">
    <name type="scientific">Candidatus Pullilachnospira gallistercoris</name>
    <dbReference type="NCBI Taxonomy" id="2840911"/>
    <lineage>
        <taxon>Bacteria</taxon>
        <taxon>Bacillati</taxon>
        <taxon>Bacillota</taxon>
        <taxon>Clostridia</taxon>
        <taxon>Lachnospirales</taxon>
        <taxon>Lachnospiraceae</taxon>
        <taxon>Lachnospiraceae incertae sedis</taxon>
        <taxon>Candidatus Pullilachnospira</taxon>
    </lineage>
</organism>
<dbReference type="Proteomes" id="UP000823912">
    <property type="component" value="Unassembled WGS sequence"/>
</dbReference>
<gene>
    <name evidence="1" type="ORF">IAA55_08680</name>
</gene>
<dbReference type="EMBL" id="DVHM01000142">
    <property type="protein sequence ID" value="HIR71342.1"/>
    <property type="molecule type" value="Genomic_DNA"/>
</dbReference>